<dbReference type="EMBL" id="QGGO01000038">
    <property type="protein sequence ID" value="PWK17093.1"/>
    <property type="molecule type" value="Genomic_DNA"/>
</dbReference>
<dbReference type="Proteomes" id="UP000245489">
    <property type="component" value="Unassembled WGS sequence"/>
</dbReference>
<accession>A0A316DK88</accession>
<dbReference type="GO" id="GO:0006270">
    <property type="term" value="P:DNA replication initiation"/>
    <property type="evidence" value="ECO:0007669"/>
    <property type="project" value="InterPro"/>
</dbReference>
<dbReference type="Pfam" id="PF01051">
    <property type="entry name" value="Rep3_N"/>
    <property type="match status" value="1"/>
</dbReference>
<keyword evidence="2" id="KW-0175">Coiled coil</keyword>
<keyword evidence="5" id="KW-1185">Reference proteome</keyword>
<comment type="caution">
    <text evidence="4">The sequence shown here is derived from an EMBL/GenBank/DDBJ whole genome shotgun (WGS) entry which is preliminary data.</text>
</comment>
<dbReference type="RefSeq" id="WP_109745192.1">
    <property type="nucleotide sequence ID" value="NZ_QGGO01000038.1"/>
</dbReference>
<gene>
    <name evidence="4" type="ORF">LV89_04544</name>
</gene>
<evidence type="ECO:0000256" key="2">
    <source>
        <dbReference type="SAM" id="Coils"/>
    </source>
</evidence>
<evidence type="ECO:0000313" key="4">
    <source>
        <dbReference type="EMBL" id="PWK17093.1"/>
    </source>
</evidence>
<protein>
    <submittedName>
        <fullName evidence="4">Replication initiator protein</fullName>
    </submittedName>
</protein>
<reference evidence="4 5" key="1">
    <citation type="submission" date="2018-05" db="EMBL/GenBank/DDBJ databases">
        <title>Genomic Encyclopedia of Archaeal and Bacterial Type Strains, Phase II (KMG-II): from individual species to whole genera.</title>
        <authorList>
            <person name="Goeker M."/>
        </authorList>
    </citation>
    <scope>NUCLEOTIDE SEQUENCE [LARGE SCALE GENOMIC DNA]</scope>
    <source>
        <strain evidence="4 5">DSM 22214</strain>
    </source>
</reference>
<dbReference type="GO" id="GO:0003887">
    <property type="term" value="F:DNA-directed DNA polymerase activity"/>
    <property type="evidence" value="ECO:0007669"/>
    <property type="project" value="InterPro"/>
</dbReference>
<evidence type="ECO:0000313" key="5">
    <source>
        <dbReference type="Proteomes" id="UP000245489"/>
    </source>
</evidence>
<sequence>MESIQQLPEKREMALQAISKDPYRLIKTNPIINAKFDITAVQMKVFLKVVASIDQSGDEMPEISISIKEFQEFVGGKAKNIHSYLQDELTKLRKKDLYYEDDRIRLEASFFSSIIYHKKEGYFTFEFSKNIKPFLLQIKDNFTVLDIRNIMYLDSIYAIRFYEFCKEFERFRTFEFEVDELKEKFGLTDRYKNYFDFKLKVISQARAELIKNSELYFDFEEIKIGKKVVRLKFFIYKNKPSTLIGDDTIKNDQINEINFLVNDFVNDKVVSSWFKKYPYEQIKEGVLYAIKENKKGVVKEMDKYLQKIVATANLVDNDEIKNQNKIKKNKQQANLQEVEKQVLAIEKLKNDLKQTYFQKKLDLAHQIIQNNSKFFKIVLKQLQTDTSSEKSNFLAELALENYKGKKDSKEDFLQNFSNGATFQSYALDYISKAFPEDFNKIKVEFLPLADKLGISENELL</sequence>
<dbReference type="InterPro" id="IPR036388">
    <property type="entry name" value="WH-like_DNA-bd_sf"/>
</dbReference>
<organism evidence="4 5">
    <name type="scientific">Arcicella aurantiaca</name>
    <dbReference type="NCBI Taxonomy" id="591202"/>
    <lineage>
        <taxon>Bacteria</taxon>
        <taxon>Pseudomonadati</taxon>
        <taxon>Bacteroidota</taxon>
        <taxon>Cytophagia</taxon>
        <taxon>Cytophagales</taxon>
        <taxon>Flectobacillaceae</taxon>
        <taxon>Arcicella</taxon>
    </lineage>
</organism>
<dbReference type="InterPro" id="IPR036390">
    <property type="entry name" value="WH_DNA-bd_sf"/>
</dbReference>
<dbReference type="OrthoDB" id="3035199at2"/>
<dbReference type="AlphaFoldDB" id="A0A316DK88"/>
<feature type="domain" description="Initiator Rep protein WH1" evidence="3">
    <location>
        <begin position="26"/>
        <end position="166"/>
    </location>
</feature>
<name>A0A316DK88_9BACT</name>
<evidence type="ECO:0000256" key="1">
    <source>
        <dbReference type="ARBA" id="ARBA00038283"/>
    </source>
</evidence>
<proteinExistence type="inferred from homology"/>
<feature type="coiled-coil region" evidence="2">
    <location>
        <begin position="321"/>
        <end position="355"/>
    </location>
</feature>
<dbReference type="Gene3D" id="1.10.10.10">
    <property type="entry name" value="Winged helix-like DNA-binding domain superfamily/Winged helix DNA-binding domain"/>
    <property type="match status" value="2"/>
</dbReference>
<dbReference type="SUPFAM" id="SSF46785">
    <property type="entry name" value="Winged helix' DNA-binding domain"/>
    <property type="match status" value="2"/>
</dbReference>
<evidence type="ECO:0000259" key="3">
    <source>
        <dbReference type="Pfam" id="PF01051"/>
    </source>
</evidence>
<dbReference type="Pfam" id="PF21205">
    <property type="entry name" value="Rep3_C"/>
    <property type="match status" value="1"/>
</dbReference>
<dbReference type="InterPro" id="IPR000525">
    <property type="entry name" value="Initiator_Rep_WH1"/>
</dbReference>
<comment type="similarity">
    <text evidence="1">Belongs to the initiator RepB protein family.</text>
</comment>